<dbReference type="InterPro" id="IPR029044">
    <property type="entry name" value="Nucleotide-diphossugar_trans"/>
</dbReference>
<keyword evidence="6" id="KW-1185">Reference proteome</keyword>
<dbReference type="STRING" id="641491.DND132_0972"/>
<comment type="similarity">
    <text evidence="1">Belongs to the glycosyltransferase 2 family.</text>
</comment>
<reference evidence="5 6" key="1">
    <citation type="journal article" date="2011" name="J. Bacteriol.">
        <title>Genome sequence of the mercury-methylating strain Desulfovibrio desulfuricans ND132.</title>
        <authorList>
            <person name="Brown S.D."/>
            <person name="Gilmour C.C."/>
            <person name="Kucken A.M."/>
            <person name="Wall J.D."/>
            <person name="Elias D.A."/>
            <person name="Brandt C.C."/>
            <person name="Podar M."/>
            <person name="Chertkov O."/>
            <person name="Held B."/>
            <person name="Bruce D.C."/>
            <person name="Detter J.C."/>
            <person name="Tapia R."/>
            <person name="Han C.S."/>
            <person name="Goodwin L.A."/>
            <person name="Cheng J.F."/>
            <person name="Pitluck S."/>
            <person name="Woyke T."/>
            <person name="Mikhailova N."/>
            <person name="Ivanova N.N."/>
            <person name="Han J."/>
            <person name="Lucas S."/>
            <person name="Lapidus A.L."/>
            <person name="Land M.L."/>
            <person name="Hauser L.J."/>
            <person name="Palumbo A.V."/>
        </authorList>
    </citation>
    <scope>NUCLEOTIDE SEQUENCE [LARGE SCALE GENOMIC DNA]</scope>
    <source>
        <strain evidence="5 6">ND132</strain>
    </source>
</reference>
<dbReference type="RefSeq" id="WP_014321613.1">
    <property type="nucleotide sequence ID" value="NC_016803.1"/>
</dbReference>
<dbReference type="Proteomes" id="UP000007845">
    <property type="component" value="Chromosome"/>
</dbReference>
<keyword evidence="3 5" id="KW-0808">Transferase</keyword>
<keyword evidence="2" id="KW-0328">Glycosyltransferase</keyword>
<accession>F0JID3</accession>
<dbReference type="eggNOG" id="COG0463">
    <property type="taxonomic scope" value="Bacteria"/>
</dbReference>
<dbReference type="AlphaFoldDB" id="F0JID3"/>
<gene>
    <name evidence="5" type="ORF">DND132_0972</name>
</gene>
<name>F0JID3_9BACT</name>
<dbReference type="PANTHER" id="PTHR43685">
    <property type="entry name" value="GLYCOSYLTRANSFERASE"/>
    <property type="match status" value="1"/>
</dbReference>
<dbReference type="KEGG" id="ddn:DND132_0972"/>
<evidence type="ECO:0000259" key="4">
    <source>
        <dbReference type="Pfam" id="PF00535"/>
    </source>
</evidence>
<dbReference type="EMBL" id="CP003220">
    <property type="protein sequence ID" value="EGB14185.1"/>
    <property type="molecule type" value="Genomic_DNA"/>
</dbReference>
<dbReference type="Pfam" id="PF00535">
    <property type="entry name" value="Glycos_transf_2"/>
    <property type="match status" value="1"/>
</dbReference>
<dbReference type="CDD" id="cd00761">
    <property type="entry name" value="Glyco_tranf_GTA_type"/>
    <property type="match status" value="1"/>
</dbReference>
<dbReference type="HOGENOM" id="CLU_025996_0_0_7"/>
<dbReference type="OrthoDB" id="9786172at2"/>
<evidence type="ECO:0000256" key="2">
    <source>
        <dbReference type="ARBA" id="ARBA00022676"/>
    </source>
</evidence>
<evidence type="ECO:0000313" key="6">
    <source>
        <dbReference type="Proteomes" id="UP000007845"/>
    </source>
</evidence>
<dbReference type="InterPro" id="IPR001173">
    <property type="entry name" value="Glyco_trans_2-like"/>
</dbReference>
<dbReference type="GO" id="GO:0016757">
    <property type="term" value="F:glycosyltransferase activity"/>
    <property type="evidence" value="ECO:0007669"/>
    <property type="project" value="UniProtKB-KW"/>
</dbReference>
<dbReference type="SUPFAM" id="SSF53448">
    <property type="entry name" value="Nucleotide-diphospho-sugar transferases"/>
    <property type="match status" value="1"/>
</dbReference>
<dbReference type="InterPro" id="IPR050834">
    <property type="entry name" value="Glycosyltransf_2"/>
</dbReference>
<feature type="domain" description="Glycosyltransferase 2-like" evidence="4">
    <location>
        <begin position="9"/>
        <end position="139"/>
    </location>
</feature>
<dbReference type="PANTHER" id="PTHR43685:SF5">
    <property type="entry name" value="GLYCOSYLTRANSFERASE EPSE-RELATED"/>
    <property type="match status" value="1"/>
</dbReference>
<dbReference type="Gene3D" id="3.90.550.10">
    <property type="entry name" value="Spore Coat Polysaccharide Biosynthesis Protein SpsA, Chain A"/>
    <property type="match status" value="1"/>
</dbReference>
<organism evidence="5 6">
    <name type="scientific">Pseudodesulfovibrio mercurii</name>
    <dbReference type="NCBI Taxonomy" id="641491"/>
    <lineage>
        <taxon>Bacteria</taxon>
        <taxon>Pseudomonadati</taxon>
        <taxon>Thermodesulfobacteriota</taxon>
        <taxon>Desulfovibrionia</taxon>
        <taxon>Desulfovibrionales</taxon>
        <taxon>Desulfovibrionaceae</taxon>
    </lineage>
</organism>
<protein>
    <submittedName>
        <fullName evidence="5">Glycosyl transferase family 2</fullName>
    </submittedName>
</protein>
<evidence type="ECO:0000256" key="3">
    <source>
        <dbReference type="ARBA" id="ARBA00022679"/>
    </source>
</evidence>
<proteinExistence type="inferred from homology"/>
<evidence type="ECO:0000256" key="1">
    <source>
        <dbReference type="ARBA" id="ARBA00006739"/>
    </source>
</evidence>
<sequence>MESTTVPVSVLLCVHNGDRYVAEAIESILSQTLSRFEFVIVDDASTNGTPALLDGFARRNPRIRLFRLEENQGLTRALNYGLEQCTGKYIARIDDDDRSLPDRLQRQFDFLEQHPDHVAVACGHHVIDETGRIVSSTDEALDSWQIRWIGGFNPPAPHPTYFFHRLAPDGSAFRYDPVYRTAQDFDLWSRMAMQGETAVLGDILVEYRRHPAAITVSKRREQAANCRRIGETNLRNRLPEGLLADLEPLLDMWDYTRKADPEGIRRAVAGVNGMLAHDLPHAPDPAHRRWTRRMAAGLLADALLSRGGGLHSVRHTLTFLRCAFRHLPFLAYAAGKAPRIALKSFRAVSREH</sequence>
<evidence type="ECO:0000313" key="5">
    <source>
        <dbReference type="EMBL" id="EGB14185.1"/>
    </source>
</evidence>
<dbReference type="SMR" id="F0JID3"/>